<organism evidence="2 3">
    <name type="scientific">Macrostomum lignano</name>
    <dbReference type="NCBI Taxonomy" id="282301"/>
    <lineage>
        <taxon>Eukaryota</taxon>
        <taxon>Metazoa</taxon>
        <taxon>Spiralia</taxon>
        <taxon>Lophotrochozoa</taxon>
        <taxon>Platyhelminthes</taxon>
        <taxon>Rhabditophora</taxon>
        <taxon>Macrostomorpha</taxon>
        <taxon>Macrostomida</taxon>
        <taxon>Macrostomidae</taxon>
        <taxon>Macrostomum</taxon>
    </lineage>
</organism>
<dbReference type="WBParaSite" id="maker-unitig_29335-snap-gene-0.2-mRNA-1">
    <property type="protein sequence ID" value="maker-unitig_29335-snap-gene-0.2-mRNA-1"/>
    <property type="gene ID" value="maker-unitig_29335-snap-gene-0.2"/>
</dbReference>
<evidence type="ECO:0000256" key="1">
    <source>
        <dbReference type="SAM" id="MobiDB-lite"/>
    </source>
</evidence>
<name>A0A1I8FCI0_9PLAT</name>
<protein>
    <submittedName>
        <fullName evidence="3">C2 domain-containing protein</fullName>
    </submittedName>
</protein>
<dbReference type="InterPro" id="IPR035892">
    <property type="entry name" value="C2_domain_sf"/>
</dbReference>
<feature type="compositionally biased region" description="Acidic residues" evidence="1">
    <location>
        <begin position="162"/>
        <end position="175"/>
    </location>
</feature>
<evidence type="ECO:0000313" key="3">
    <source>
        <dbReference type="WBParaSite" id="maker-unitig_29335-snap-gene-0.2-mRNA-1"/>
    </source>
</evidence>
<feature type="region of interest" description="Disordered" evidence="1">
    <location>
        <begin position="162"/>
        <end position="221"/>
    </location>
</feature>
<feature type="compositionally biased region" description="Basic residues" evidence="1">
    <location>
        <begin position="185"/>
        <end position="214"/>
    </location>
</feature>
<keyword evidence="2" id="KW-1185">Reference proteome</keyword>
<accession>A0A1I8FCI0</accession>
<evidence type="ECO:0000313" key="2">
    <source>
        <dbReference type="Proteomes" id="UP000095280"/>
    </source>
</evidence>
<reference evidence="3" key="1">
    <citation type="submission" date="2016-11" db="UniProtKB">
        <authorList>
            <consortium name="WormBaseParasite"/>
        </authorList>
    </citation>
    <scope>IDENTIFICATION</scope>
</reference>
<dbReference type="SUPFAM" id="SSF49562">
    <property type="entry name" value="C2 domain (Calcium/lipid-binding domain, CaLB)"/>
    <property type="match status" value="1"/>
</dbReference>
<dbReference type="Proteomes" id="UP000095280">
    <property type="component" value="Unplaced"/>
</dbReference>
<proteinExistence type="predicted"/>
<dbReference type="AlphaFoldDB" id="A0A1I8FCI0"/>
<sequence>RSSLRVDYCSCVEGMLHSWRRSSEHNAAYFATSSAPATSAVFCPRRGDVRLLHQCGVWAGKNSARMARNDRLSLPDQWPMRSDLNSAVAQKLLELLRPPVGQVLASLGERLERHSVEVHIALLFLQKVLIPAAVELSGGAWQHWLTNAKGTVVDVRADDGDSELDYEVDEPDGDFGDPSLEGHHDQHHRRRAGGHHRRRRNVGSAARRKTRSKLSNKPQDFQWRPANCRAAKHQSGVPGHRCYNQMKQTRIKKSTNSPYWGETFFFNFPRVTRRPNGELVECGVS</sequence>